<evidence type="ECO:0000313" key="2">
    <source>
        <dbReference type="Proteomes" id="UP000612899"/>
    </source>
</evidence>
<keyword evidence="2" id="KW-1185">Reference proteome</keyword>
<name>A0A8J3QFG4_9ACTN</name>
<protein>
    <submittedName>
        <fullName evidence="1">Uncharacterized protein</fullName>
    </submittedName>
</protein>
<dbReference type="RefSeq" id="WP_203913657.1">
    <property type="nucleotide sequence ID" value="NZ_BONY01000080.1"/>
</dbReference>
<dbReference type="AlphaFoldDB" id="A0A8J3QFG4"/>
<sequence length="91" mass="9908">MNFDPVIVAMISAIQMLDQATEEEAAPSFAVEVQQVMGDYLDELSGDDAREFREILLRIADERSSGDPLISQYLRRLADGLGVFAGGEGEG</sequence>
<reference evidence="1" key="1">
    <citation type="submission" date="2021-01" db="EMBL/GenBank/DDBJ databases">
        <title>Whole genome shotgun sequence of Rhizocola hellebori NBRC 109834.</title>
        <authorList>
            <person name="Komaki H."/>
            <person name="Tamura T."/>
        </authorList>
    </citation>
    <scope>NUCLEOTIDE SEQUENCE</scope>
    <source>
        <strain evidence="1">NBRC 109834</strain>
    </source>
</reference>
<accession>A0A8J3QFG4</accession>
<proteinExistence type="predicted"/>
<gene>
    <name evidence="1" type="ORF">Rhe02_80000</name>
</gene>
<evidence type="ECO:0000313" key="1">
    <source>
        <dbReference type="EMBL" id="GIH09933.1"/>
    </source>
</evidence>
<comment type="caution">
    <text evidence="1">The sequence shown here is derived from an EMBL/GenBank/DDBJ whole genome shotgun (WGS) entry which is preliminary data.</text>
</comment>
<organism evidence="1 2">
    <name type="scientific">Rhizocola hellebori</name>
    <dbReference type="NCBI Taxonomy" id="1392758"/>
    <lineage>
        <taxon>Bacteria</taxon>
        <taxon>Bacillati</taxon>
        <taxon>Actinomycetota</taxon>
        <taxon>Actinomycetes</taxon>
        <taxon>Micromonosporales</taxon>
        <taxon>Micromonosporaceae</taxon>
        <taxon>Rhizocola</taxon>
    </lineage>
</organism>
<dbReference type="EMBL" id="BONY01000080">
    <property type="protein sequence ID" value="GIH09933.1"/>
    <property type="molecule type" value="Genomic_DNA"/>
</dbReference>
<dbReference type="Proteomes" id="UP000612899">
    <property type="component" value="Unassembled WGS sequence"/>
</dbReference>